<dbReference type="Proteomes" id="UP000253094">
    <property type="component" value="Unassembled WGS sequence"/>
</dbReference>
<comment type="caution">
    <text evidence="2">The sequence shown here is derived from an EMBL/GenBank/DDBJ whole genome shotgun (WGS) entry which is preliminary data.</text>
</comment>
<dbReference type="Gene3D" id="3.30.470.20">
    <property type="entry name" value="ATP-grasp fold, B domain"/>
    <property type="match status" value="1"/>
</dbReference>
<sequence>MSSTVLILTEDDDAQARHVARALAGRGADALVLEPGRFPGLARLSVTLDHSGAARRVLLTAGRRLDLDGLTSVWFRRSEPPGEGAVQQQDGFASDVWDTLACAAVPASRPVIHRARRKLYQLSVAGRAGFALPSTLISTDHEELLDFYLAHHGQIVTRVLDHPWAIGDPAPEEEPGALTDPAGTGPFPLVAQERVLRRLALRIIVSGSRVFAAEIHSPRSSRRLRPHDLPDDVRGRCLGVMADLGLSFGTIDLTLTPEDRYVFLEVNPGGGFLLIEEITGMPITDALCDLLLTDTPERRLPGPGYSGRG</sequence>
<accession>A0A367F0B8</accession>
<organism evidence="2 3">
    <name type="scientific">Sphaerisporangium album</name>
    <dbReference type="NCBI Taxonomy" id="509200"/>
    <lineage>
        <taxon>Bacteria</taxon>
        <taxon>Bacillati</taxon>
        <taxon>Actinomycetota</taxon>
        <taxon>Actinomycetes</taxon>
        <taxon>Streptosporangiales</taxon>
        <taxon>Streptosporangiaceae</taxon>
        <taxon>Sphaerisporangium</taxon>
    </lineage>
</organism>
<dbReference type="AlphaFoldDB" id="A0A367F0B8"/>
<dbReference type="RefSeq" id="WP_114033011.1">
    <property type="nucleotide sequence ID" value="NZ_QOIL01000026.1"/>
</dbReference>
<protein>
    <submittedName>
        <fullName evidence="2">ATP-dependent carboxylate-amine ligase</fullName>
    </submittedName>
</protein>
<dbReference type="SUPFAM" id="SSF56059">
    <property type="entry name" value="Glutathione synthetase ATP-binding domain-like"/>
    <property type="match status" value="1"/>
</dbReference>
<evidence type="ECO:0000259" key="1">
    <source>
        <dbReference type="Pfam" id="PF21068"/>
    </source>
</evidence>
<name>A0A367F0B8_9ACTN</name>
<proteinExistence type="predicted"/>
<reference evidence="2 3" key="1">
    <citation type="submission" date="2018-06" db="EMBL/GenBank/DDBJ databases">
        <title>Sphaerisporangium craniellae sp. nov., isolated from a marine sponge in the South China Sea.</title>
        <authorList>
            <person name="Li L."/>
        </authorList>
    </citation>
    <scope>NUCLEOTIDE SEQUENCE [LARGE SCALE GENOMIC DNA]</scope>
    <source>
        <strain evidence="2 3">CCTCC AA 208026</strain>
    </source>
</reference>
<evidence type="ECO:0000313" key="2">
    <source>
        <dbReference type="EMBL" id="RCG23409.1"/>
    </source>
</evidence>
<dbReference type="EMBL" id="QOIL01000026">
    <property type="protein sequence ID" value="RCG23409.1"/>
    <property type="molecule type" value="Genomic_DNA"/>
</dbReference>
<dbReference type="Pfam" id="PF21068">
    <property type="entry name" value="ATPgraspMvdD"/>
    <property type="match status" value="1"/>
</dbReference>
<dbReference type="InterPro" id="IPR048936">
    <property type="entry name" value="MvdD-like_ATPgrasp"/>
</dbReference>
<keyword evidence="2" id="KW-0436">Ligase</keyword>
<feature type="domain" description="MvdD-like pre-ATP grasp" evidence="1">
    <location>
        <begin position="4"/>
        <end position="79"/>
    </location>
</feature>
<gene>
    <name evidence="2" type="ORF">DQ384_34195</name>
</gene>
<keyword evidence="3" id="KW-1185">Reference proteome</keyword>
<dbReference type="GO" id="GO:0016874">
    <property type="term" value="F:ligase activity"/>
    <property type="evidence" value="ECO:0007669"/>
    <property type="project" value="UniProtKB-KW"/>
</dbReference>
<dbReference type="OrthoDB" id="9794735at2"/>
<evidence type="ECO:0000313" key="3">
    <source>
        <dbReference type="Proteomes" id="UP000253094"/>
    </source>
</evidence>